<evidence type="ECO:0000256" key="12">
    <source>
        <dbReference type="ARBA" id="ARBA00035727"/>
    </source>
</evidence>
<feature type="coiled-coil region" evidence="13">
    <location>
        <begin position="37"/>
        <end position="64"/>
    </location>
</feature>
<name>A0A420XIF2_9PAST</name>
<reference evidence="16 17" key="1">
    <citation type="submission" date="2018-10" db="EMBL/GenBank/DDBJ databases">
        <title>Genomic Encyclopedia of Type Strains, Phase IV (KMG-IV): sequencing the most valuable type-strain genomes for metagenomic binning, comparative biology and taxonomic classification.</title>
        <authorList>
            <person name="Goeker M."/>
        </authorList>
    </citation>
    <scope>NUCLEOTIDE SEQUENCE [LARGE SCALE GENOMIC DNA]</scope>
    <source>
        <strain evidence="16 17">DSM 23800</strain>
    </source>
</reference>
<evidence type="ECO:0000313" key="16">
    <source>
        <dbReference type="EMBL" id="RKR77026.1"/>
    </source>
</evidence>
<evidence type="ECO:0000256" key="1">
    <source>
        <dbReference type="ARBA" id="ARBA00004377"/>
    </source>
</evidence>
<dbReference type="InterPro" id="IPR009386">
    <property type="entry name" value="ZapG-like"/>
</dbReference>
<dbReference type="Pfam" id="PF06295">
    <property type="entry name" value="ZapG-like"/>
    <property type="match status" value="1"/>
</dbReference>
<dbReference type="OrthoDB" id="6401511at2"/>
<accession>A0A420XIF2</accession>
<keyword evidence="7 15" id="KW-1133">Transmembrane helix</keyword>
<dbReference type="GO" id="GO:0005886">
    <property type="term" value="C:plasma membrane"/>
    <property type="evidence" value="ECO:0007669"/>
    <property type="project" value="UniProtKB-SubCell"/>
</dbReference>
<evidence type="ECO:0000256" key="5">
    <source>
        <dbReference type="ARBA" id="ARBA00022692"/>
    </source>
</evidence>
<comment type="subcellular location">
    <subcellularLocation>
        <location evidence="1">Cell inner membrane</location>
        <topology evidence="1">Single-pass membrane protein</topology>
    </subcellularLocation>
</comment>
<gene>
    <name evidence="16" type="ORF">DES31_0342</name>
</gene>
<feature type="transmembrane region" description="Helical" evidence="15">
    <location>
        <begin position="6"/>
        <end position="27"/>
    </location>
</feature>
<feature type="region of interest" description="Disordered" evidence="14">
    <location>
        <begin position="101"/>
        <end position="130"/>
    </location>
</feature>
<keyword evidence="2" id="KW-1003">Cell membrane</keyword>
<sequence length="130" mass="14726">MEQWSSDIWIAVVAAFVVGAIIGAVILRATNGNVKKQHVLQKELKEARASQEEHKAQLEQHFQESANLLSTLAEDYKKLYTHLAQSSQTLLPEEVNHKIEFFKQEDEKSEEITKEEPKDYSEGSSGLLKS</sequence>
<comment type="caution">
    <text evidence="16">The sequence shown here is derived from an EMBL/GenBank/DDBJ whole genome shotgun (WGS) entry which is preliminary data.</text>
</comment>
<keyword evidence="5 15" id="KW-0812">Transmembrane</keyword>
<keyword evidence="17" id="KW-1185">Reference proteome</keyword>
<keyword evidence="3" id="KW-0997">Cell inner membrane</keyword>
<organism evidence="16 17">
    <name type="scientific">Otariodibacter oris</name>
    <dbReference type="NCBI Taxonomy" id="1032623"/>
    <lineage>
        <taxon>Bacteria</taxon>
        <taxon>Pseudomonadati</taxon>
        <taxon>Pseudomonadota</taxon>
        <taxon>Gammaproteobacteria</taxon>
        <taxon>Pasteurellales</taxon>
        <taxon>Pasteurellaceae</taxon>
        <taxon>Otariodibacter</taxon>
    </lineage>
</organism>
<comment type="similarity">
    <text evidence="10">Belongs to the ZapG family.</text>
</comment>
<protein>
    <recommendedName>
        <fullName evidence="11">Z-ring associated protein G</fullName>
    </recommendedName>
    <alternativeName>
        <fullName evidence="12">Cell division protein ZapG</fullName>
    </alternativeName>
</protein>
<keyword evidence="4" id="KW-0132">Cell division</keyword>
<dbReference type="PANTHER" id="PTHR39579">
    <property type="entry name" value="INNER MEMBRANE PROTEIN YHCB"/>
    <property type="match status" value="1"/>
</dbReference>
<dbReference type="Proteomes" id="UP000280099">
    <property type="component" value="Unassembled WGS sequence"/>
</dbReference>
<evidence type="ECO:0000313" key="17">
    <source>
        <dbReference type="Proteomes" id="UP000280099"/>
    </source>
</evidence>
<dbReference type="EMBL" id="RBJC01000004">
    <property type="protein sequence ID" value="RKR77026.1"/>
    <property type="molecule type" value="Genomic_DNA"/>
</dbReference>
<keyword evidence="8 15" id="KW-0472">Membrane</keyword>
<evidence type="ECO:0000256" key="13">
    <source>
        <dbReference type="SAM" id="Coils"/>
    </source>
</evidence>
<dbReference type="AlphaFoldDB" id="A0A420XIF2"/>
<keyword evidence="13" id="KW-0175">Coiled coil</keyword>
<evidence type="ECO:0000256" key="3">
    <source>
        <dbReference type="ARBA" id="ARBA00022519"/>
    </source>
</evidence>
<evidence type="ECO:0000256" key="10">
    <source>
        <dbReference type="ARBA" id="ARBA00035657"/>
    </source>
</evidence>
<dbReference type="RefSeq" id="WP_121121367.1">
    <property type="nucleotide sequence ID" value="NZ_CP016604.1"/>
</dbReference>
<evidence type="ECO:0000256" key="15">
    <source>
        <dbReference type="SAM" id="Phobius"/>
    </source>
</evidence>
<dbReference type="PANTHER" id="PTHR39579:SF1">
    <property type="entry name" value="INNER MEMBRANE PROTEIN YHCB"/>
    <property type="match status" value="1"/>
</dbReference>
<dbReference type="GO" id="GO:0008360">
    <property type="term" value="P:regulation of cell shape"/>
    <property type="evidence" value="ECO:0007669"/>
    <property type="project" value="UniProtKB-KW"/>
</dbReference>
<evidence type="ECO:0000256" key="2">
    <source>
        <dbReference type="ARBA" id="ARBA00022475"/>
    </source>
</evidence>
<proteinExistence type="inferred from homology"/>
<evidence type="ECO:0000256" key="14">
    <source>
        <dbReference type="SAM" id="MobiDB-lite"/>
    </source>
</evidence>
<dbReference type="PIRSF" id="PIRSF006318">
    <property type="entry name" value="YhcB"/>
    <property type="match status" value="1"/>
</dbReference>
<keyword evidence="6" id="KW-0133">Cell shape</keyword>
<feature type="compositionally biased region" description="Basic and acidic residues" evidence="14">
    <location>
        <begin position="101"/>
        <end position="121"/>
    </location>
</feature>
<evidence type="ECO:0000256" key="7">
    <source>
        <dbReference type="ARBA" id="ARBA00022989"/>
    </source>
</evidence>
<evidence type="ECO:0000256" key="9">
    <source>
        <dbReference type="ARBA" id="ARBA00023306"/>
    </source>
</evidence>
<evidence type="ECO:0000256" key="4">
    <source>
        <dbReference type="ARBA" id="ARBA00022618"/>
    </source>
</evidence>
<evidence type="ECO:0000256" key="11">
    <source>
        <dbReference type="ARBA" id="ARBA00035703"/>
    </source>
</evidence>
<dbReference type="GO" id="GO:0051301">
    <property type="term" value="P:cell division"/>
    <property type="evidence" value="ECO:0007669"/>
    <property type="project" value="UniProtKB-KW"/>
</dbReference>
<evidence type="ECO:0000256" key="6">
    <source>
        <dbReference type="ARBA" id="ARBA00022960"/>
    </source>
</evidence>
<evidence type="ECO:0000256" key="8">
    <source>
        <dbReference type="ARBA" id="ARBA00023136"/>
    </source>
</evidence>
<keyword evidence="9" id="KW-0131">Cell cycle</keyword>